<comment type="caution">
    <text evidence="1">The sequence shown here is derived from an EMBL/GenBank/DDBJ whole genome shotgun (WGS) entry which is preliminary data.</text>
</comment>
<dbReference type="AlphaFoldDB" id="A0A6A6N2N4"/>
<dbReference type="GO" id="GO:0003735">
    <property type="term" value="F:structural constituent of ribosome"/>
    <property type="evidence" value="ECO:0007669"/>
    <property type="project" value="InterPro"/>
</dbReference>
<name>A0A6A6N2N4_HEVBR</name>
<proteinExistence type="predicted"/>
<dbReference type="InterPro" id="IPR001210">
    <property type="entry name" value="Ribosomal_eS17"/>
</dbReference>
<evidence type="ECO:0000313" key="1">
    <source>
        <dbReference type="EMBL" id="KAF2319677.1"/>
    </source>
</evidence>
<dbReference type="EMBL" id="JAAGAX010000003">
    <property type="protein sequence ID" value="KAF2319677.1"/>
    <property type="molecule type" value="Genomic_DNA"/>
</dbReference>
<dbReference type="PANTHER" id="PTHR10732">
    <property type="entry name" value="40S RIBOSOMAL PROTEIN S17"/>
    <property type="match status" value="1"/>
</dbReference>
<dbReference type="PANTHER" id="PTHR10732:SF0">
    <property type="entry name" value="40S RIBOSOMAL PROTEIN S17"/>
    <property type="match status" value="1"/>
</dbReference>
<dbReference type="Pfam" id="PF00833">
    <property type="entry name" value="Ribosomal_S17e"/>
    <property type="match status" value="1"/>
</dbReference>
<reference evidence="1 2" key="1">
    <citation type="journal article" date="2020" name="Mol. Plant">
        <title>The Chromosome-Based Rubber Tree Genome Provides New Insights into Spurge Genome Evolution and Rubber Biosynthesis.</title>
        <authorList>
            <person name="Liu J."/>
            <person name="Shi C."/>
            <person name="Shi C.C."/>
            <person name="Li W."/>
            <person name="Zhang Q.J."/>
            <person name="Zhang Y."/>
            <person name="Li K."/>
            <person name="Lu H.F."/>
            <person name="Shi C."/>
            <person name="Zhu S.T."/>
            <person name="Xiao Z.Y."/>
            <person name="Nan H."/>
            <person name="Yue Y."/>
            <person name="Zhu X.G."/>
            <person name="Wu Y."/>
            <person name="Hong X.N."/>
            <person name="Fan G.Y."/>
            <person name="Tong Y."/>
            <person name="Zhang D."/>
            <person name="Mao C.L."/>
            <person name="Liu Y.L."/>
            <person name="Hao S.J."/>
            <person name="Liu W.Q."/>
            <person name="Lv M.Q."/>
            <person name="Zhang H.B."/>
            <person name="Liu Y."/>
            <person name="Hu-Tang G.R."/>
            <person name="Wang J.P."/>
            <person name="Wang J.H."/>
            <person name="Sun Y.H."/>
            <person name="Ni S.B."/>
            <person name="Chen W.B."/>
            <person name="Zhang X.C."/>
            <person name="Jiao Y.N."/>
            <person name="Eichler E.E."/>
            <person name="Li G.H."/>
            <person name="Liu X."/>
            <person name="Gao L.Z."/>
        </authorList>
    </citation>
    <scope>NUCLEOTIDE SEQUENCE [LARGE SCALE GENOMIC DNA]</scope>
    <source>
        <strain evidence="2">cv. GT1</strain>
        <tissue evidence="1">Leaf</tissue>
    </source>
</reference>
<protein>
    <submittedName>
        <fullName evidence="1">Uncharacterized protein</fullName>
    </submittedName>
</protein>
<organism evidence="1 2">
    <name type="scientific">Hevea brasiliensis</name>
    <name type="common">Para rubber tree</name>
    <name type="synonym">Siphonia brasiliensis</name>
    <dbReference type="NCBI Taxonomy" id="3981"/>
    <lineage>
        <taxon>Eukaryota</taxon>
        <taxon>Viridiplantae</taxon>
        <taxon>Streptophyta</taxon>
        <taxon>Embryophyta</taxon>
        <taxon>Tracheophyta</taxon>
        <taxon>Spermatophyta</taxon>
        <taxon>Magnoliopsida</taxon>
        <taxon>eudicotyledons</taxon>
        <taxon>Gunneridae</taxon>
        <taxon>Pentapetalae</taxon>
        <taxon>rosids</taxon>
        <taxon>fabids</taxon>
        <taxon>Malpighiales</taxon>
        <taxon>Euphorbiaceae</taxon>
        <taxon>Crotonoideae</taxon>
        <taxon>Micrandreae</taxon>
        <taxon>Hevea</taxon>
    </lineage>
</organism>
<dbReference type="Proteomes" id="UP000467840">
    <property type="component" value="Chromosome 10"/>
</dbReference>
<gene>
    <name evidence="1" type="ORF">GH714_017970</name>
</gene>
<dbReference type="GO" id="GO:0006412">
    <property type="term" value="P:translation"/>
    <property type="evidence" value="ECO:0007669"/>
    <property type="project" value="InterPro"/>
</dbReference>
<keyword evidence="2" id="KW-1185">Reference proteome</keyword>
<dbReference type="GO" id="GO:0005840">
    <property type="term" value="C:ribosome"/>
    <property type="evidence" value="ECO:0007669"/>
    <property type="project" value="InterPro"/>
</dbReference>
<sequence>MRVFYPSHEADPEGTCSWDLDEERKRSMDFVPEVCAIKTDQIEVDKKTIDMLSALGMGDIPGIVKVEPVLFP</sequence>
<accession>A0A6A6N2N4</accession>
<evidence type="ECO:0000313" key="2">
    <source>
        <dbReference type="Proteomes" id="UP000467840"/>
    </source>
</evidence>